<dbReference type="PANTHER" id="PTHR47036">
    <property type="entry name" value="COBALT-FACTOR III C(17)-METHYLTRANSFERASE-RELATED"/>
    <property type="match status" value="1"/>
</dbReference>
<name>A0ABR8GZX3_9CYAN</name>
<dbReference type="InterPro" id="IPR002750">
    <property type="entry name" value="CobE/GbiG_C"/>
</dbReference>
<reference evidence="2 3" key="1">
    <citation type="journal article" date="2020" name="ISME J.">
        <title>Comparative genomics reveals insights into cyanobacterial evolution and habitat adaptation.</title>
        <authorList>
            <person name="Chen M.Y."/>
            <person name="Teng W.K."/>
            <person name="Zhao L."/>
            <person name="Hu C.X."/>
            <person name="Zhou Y.K."/>
            <person name="Han B.P."/>
            <person name="Song L.R."/>
            <person name="Shu W.S."/>
        </authorList>
    </citation>
    <scope>NUCLEOTIDE SEQUENCE [LARGE SCALE GENOMIC DNA]</scope>
    <source>
        <strain evidence="2 3">FACHB-248</strain>
    </source>
</reference>
<feature type="domain" description="CobE/GbiG C-terminal" evidence="1">
    <location>
        <begin position="39"/>
        <end position="171"/>
    </location>
</feature>
<dbReference type="InterPro" id="IPR036518">
    <property type="entry name" value="CobE/GbiG_C_sf"/>
</dbReference>
<organism evidence="2 3">
    <name type="scientific">Scytonema hofmannii FACHB-248</name>
    <dbReference type="NCBI Taxonomy" id="1842502"/>
    <lineage>
        <taxon>Bacteria</taxon>
        <taxon>Bacillati</taxon>
        <taxon>Cyanobacteriota</taxon>
        <taxon>Cyanophyceae</taxon>
        <taxon>Nostocales</taxon>
        <taxon>Scytonemataceae</taxon>
        <taxon>Scytonema</taxon>
    </lineage>
</organism>
<evidence type="ECO:0000313" key="2">
    <source>
        <dbReference type="EMBL" id="MBD2609120.1"/>
    </source>
</evidence>
<sequence length="178" mass="19357">MRRFEIILGDRYFFTQFATIAKNINSVTNVTTVQAIKLLWVGIGCKSGTSPELIAIAIEETFKKNQLALSAIAGIATIDIKASEVGLRQLCHQRNLPLKTFPADVLSSVHVPNSSRVVALKMQTPSVAEAAALLAAKCQTLLIPKQIFKSTDHHENLSRSTLQGAVTIAVAQAQKEYI</sequence>
<dbReference type="Gene3D" id="3.30.420.180">
    <property type="entry name" value="CobE/GbiG C-terminal domain"/>
    <property type="match status" value="1"/>
</dbReference>
<keyword evidence="3" id="KW-1185">Reference proteome</keyword>
<dbReference type="RefSeq" id="WP_084763328.1">
    <property type="nucleotide sequence ID" value="NZ_JACJTA010000129.1"/>
</dbReference>
<dbReference type="SUPFAM" id="SSF159664">
    <property type="entry name" value="CobE/GbiG C-terminal domain-like"/>
    <property type="match status" value="1"/>
</dbReference>
<proteinExistence type="predicted"/>
<dbReference type="PANTHER" id="PTHR47036:SF1">
    <property type="entry name" value="COBALT-FACTOR III C(17)-METHYLTRANSFERASE-RELATED"/>
    <property type="match status" value="1"/>
</dbReference>
<dbReference type="EMBL" id="JACJTA010000129">
    <property type="protein sequence ID" value="MBD2609120.1"/>
    <property type="molecule type" value="Genomic_DNA"/>
</dbReference>
<dbReference type="Pfam" id="PF01890">
    <property type="entry name" value="CbiG_C"/>
    <property type="match status" value="1"/>
</dbReference>
<protein>
    <submittedName>
        <fullName evidence="2">Cobalamin biosynthesis protein</fullName>
    </submittedName>
</protein>
<comment type="caution">
    <text evidence="2">The sequence shown here is derived from an EMBL/GenBank/DDBJ whole genome shotgun (WGS) entry which is preliminary data.</text>
</comment>
<evidence type="ECO:0000259" key="1">
    <source>
        <dbReference type="Pfam" id="PF01890"/>
    </source>
</evidence>
<gene>
    <name evidence="2" type="ORF">H6G81_32540</name>
</gene>
<dbReference type="InterPro" id="IPR051810">
    <property type="entry name" value="Precorrin_MeTrfase"/>
</dbReference>
<dbReference type="Proteomes" id="UP000660380">
    <property type="component" value="Unassembled WGS sequence"/>
</dbReference>
<evidence type="ECO:0000313" key="3">
    <source>
        <dbReference type="Proteomes" id="UP000660380"/>
    </source>
</evidence>
<accession>A0ABR8GZX3</accession>